<organism evidence="3">
    <name type="scientific">Schistocephalus solidus</name>
    <name type="common">Tapeworm</name>
    <dbReference type="NCBI Taxonomy" id="70667"/>
    <lineage>
        <taxon>Eukaryota</taxon>
        <taxon>Metazoa</taxon>
        <taxon>Spiralia</taxon>
        <taxon>Lophotrochozoa</taxon>
        <taxon>Platyhelminthes</taxon>
        <taxon>Cestoda</taxon>
        <taxon>Eucestoda</taxon>
        <taxon>Diphyllobothriidea</taxon>
        <taxon>Diphyllobothriidae</taxon>
        <taxon>Schistocephalus</taxon>
    </lineage>
</organism>
<sequence>MEALEHQKTVQNAAGGKPMKTSIDDFQMAISSTLPRVKANVKSLNAFLREATTLPTPATNYAVTQMKAGVMLSVVPSTCFLHPRYFPFSHSQRRLMASQ</sequence>
<evidence type="ECO:0000313" key="3">
    <source>
        <dbReference type="WBParaSite" id="SSLN_0000618601-mRNA-1"/>
    </source>
</evidence>
<protein>
    <submittedName>
        <fullName evidence="3">Elf4 domain-containing protein</fullName>
    </submittedName>
</protein>
<accession>A0A183SP45</accession>
<dbReference type="Proteomes" id="UP000275846">
    <property type="component" value="Unassembled WGS sequence"/>
</dbReference>
<proteinExistence type="predicted"/>
<reference evidence="1 2" key="2">
    <citation type="submission" date="2018-11" db="EMBL/GenBank/DDBJ databases">
        <authorList>
            <consortium name="Pathogen Informatics"/>
        </authorList>
    </citation>
    <scope>NUCLEOTIDE SEQUENCE [LARGE SCALE GENOMIC DNA]</scope>
    <source>
        <strain evidence="1 2">NST_G2</strain>
    </source>
</reference>
<dbReference type="EMBL" id="UYSU01033492">
    <property type="protein sequence ID" value="VDL92378.1"/>
    <property type="molecule type" value="Genomic_DNA"/>
</dbReference>
<evidence type="ECO:0000313" key="1">
    <source>
        <dbReference type="EMBL" id="VDL92378.1"/>
    </source>
</evidence>
<dbReference type="AlphaFoldDB" id="A0A183SP45"/>
<dbReference type="WBParaSite" id="SSLN_0000618601-mRNA-1">
    <property type="protein sequence ID" value="SSLN_0000618601-mRNA-1"/>
    <property type="gene ID" value="SSLN_0000618601"/>
</dbReference>
<keyword evidence="2" id="KW-1185">Reference proteome</keyword>
<name>A0A183SP45_SCHSO</name>
<evidence type="ECO:0000313" key="2">
    <source>
        <dbReference type="Proteomes" id="UP000275846"/>
    </source>
</evidence>
<gene>
    <name evidence="1" type="ORF">SSLN_LOCUS5993</name>
</gene>
<reference evidence="3" key="1">
    <citation type="submission" date="2016-06" db="UniProtKB">
        <authorList>
            <consortium name="WormBaseParasite"/>
        </authorList>
    </citation>
    <scope>IDENTIFICATION</scope>
</reference>